<sequence>MSGNVEKAGTLPITSDNKLVLVTSIKKKDYVLPKGGIKLRKGESAKSAAERETVEEAGVIGETETDSFYTDSLGIKWFILRVSDILDNWEEKNLRTRIIIDIKDLIEHPTRFDIKIRENVIEAVNAAIKMNKIKINENK</sequence>
<evidence type="ECO:0000313" key="4">
    <source>
        <dbReference type="EMBL" id="KAF7682956.1"/>
    </source>
</evidence>
<dbReference type="PANTHER" id="PTHR12629:SF0">
    <property type="entry name" value="DIPHOSPHOINOSITOL-POLYPHOSPHATE DIPHOSPHATASE"/>
    <property type="match status" value="1"/>
</dbReference>
<dbReference type="InterPro" id="IPR000086">
    <property type="entry name" value="NUDIX_hydrolase_dom"/>
</dbReference>
<evidence type="ECO:0000313" key="5">
    <source>
        <dbReference type="Proteomes" id="UP001516464"/>
    </source>
</evidence>
<evidence type="ECO:0000259" key="3">
    <source>
        <dbReference type="PROSITE" id="PS51462"/>
    </source>
</evidence>
<dbReference type="SUPFAM" id="SSF55811">
    <property type="entry name" value="Nudix"/>
    <property type="match status" value="1"/>
</dbReference>
<organism evidence="4 5">
    <name type="scientific">Astathelohania contejeani</name>
    <dbReference type="NCBI Taxonomy" id="164912"/>
    <lineage>
        <taxon>Eukaryota</taxon>
        <taxon>Fungi</taxon>
        <taxon>Fungi incertae sedis</taxon>
        <taxon>Microsporidia</taxon>
        <taxon>Astathelohaniidae</taxon>
        <taxon>Astathelohania</taxon>
    </lineage>
</organism>
<proteinExistence type="predicted"/>
<accession>A0ABQ7HXQ6</accession>
<name>A0ABQ7HXQ6_9MICR</name>
<comment type="caution">
    <text evidence="4">The sequence shown here is derived from an EMBL/GenBank/DDBJ whole genome shotgun (WGS) entry which is preliminary data.</text>
</comment>
<dbReference type="Proteomes" id="UP001516464">
    <property type="component" value="Unassembled WGS sequence"/>
</dbReference>
<dbReference type="PANTHER" id="PTHR12629">
    <property type="entry name" value="DIPHOSPHOINOSITOL POLYPHOSPHATE PHOSPHOHYDROLASE"/>
    <property type="match status" value="1"/>
</dbReference>
<protein>
    <submittedName>
        <fullName evidence="4">Nudix hydrolase 17, mitochondrial</fullName>
    </submittedName>
</protein>
<evidence type="ECO:0000256" key="2">
    <source>
        <dbReference type="ARBA" id="ARBA00022801"/>
    </source>
</evidence>
<keyword evidence="5" id="KW-1185">Reference proteome</keyword>
<dbReference type="EMBL" id="SBIQ01000151">
    <property type="protein sequence ID" value="KAF7682956.1"/>
    <property type="molecule type" value="Genomic_DNA"/>
</dbReference>
<reference evidence="4 5" key="1">
    <citation type="submission" date="2019-01" db="EMBL/GenBank/DDBJ databases">
        <title>Genomes sequencing and comparative genomics of infectious freshwater microsporidia, Cucumispora dikerogammari and Thelohania contejeani.</title>
        <authorList>
            <person name="Cormier A."/>
            <person name="Giraud I."/>
            <person name="Wattier R."/>
            <person name="Teixeira M."/>
            <person name="Grandjean F."/>
            <person name="Rigaud T."/>
            <person name="Cordaux R."/>
        </authorList>
    </citation>
    <scope>NUCLEOTIDE SEQUENCE [LARGE SCALE GENOMIC DNA]</scope>
    <source>
        <strain evidence="4">T1</strain>
        <tissue evidence="4">Spores</tissue>
    </source>
</reference>
<evidence type="ECO:0000256" key="1">
    <source>
        <dbReference type="ARBA" id="ARBA00022723"/>
    </source>
</evidence>
<dbReference type="GO" id="GO:0016787">
    <property type="term" value="F:hydrolase activity"/>
    <property type="evidence" value="ECO:0007669"/>
    <property type="project" value="UniProtKB-KW"/>
</dbReference>
<keyword evidence="1" id="KW-0479">Metal-binding</keyword>
<dbReference type="Pfam" id="PF00293">
    <property type="entry name" value="NUDIX"/>
    <property type="match status" value="1"/>
</dbReference>
<feature type="domain" description="Nudix hydrolase" evidence="3">
    <location>
        <begin position="3"/>
        <end position="122"/>
    </location>
</feature>
<gene>
    <name evidence="4" type="primary">NUDT17_1</name>
    <name evidence="4" type="ORF">TCON_1833</name>
</gene>
<dbReference type="PROSITE" id="PS51462">
    <property type="entry name" value="NUDIX"/>
    <property type="match status" value="1"/>
</dbReference>
<dbReference type="Gene3D" id="3.90.79.10">
    <property type="entry name" value="Nucleoside Triphosphate Pyrophosphohydrolase"/>
    <property type="match status" value="1"/>
</dbReference>
<keyword evidence="2 4" id="KW-0378">Hydrolase</keyword>
<dbReference type="InterPro" id="IPR015797">
    <property type="entry name" value="NUDIX_hydrolase-like_dom_sf"/>
</dbReference>